<name>A0A6A1V0S7_9ROSI</name>
<accession>A0A6A1V0S7</accession>
<organism evidence="1 2">
    <name type="scientific">Morella rubra</name>
    <name type="common">Chinese bayberry</name>
    <dbReference type="NCBI Taxonomy" id="262757"/>
    <lineage>
        <taxon>Eukaryota</taxon>
        <taxon>Viridiplantae</taxon>
        <taxon>Streptophyta</taxon>
        <taxon>Embryophyta</taxon>
        <taxon>Tracheophyta</taxon>
        <taxon>Spermatophyta</taxon>
        <taxon>Magnoliopsida</taxon>
        <taxon>eudicotyledons</taxon>
        <taxon>Gunneridae</taxon>
        <taxon>Pentapetalae</taxon>
        <taxon>rosids</taxon>
        <taxon>fabids</taxon>
        <taxon>Fagales</taxon>
        <taxon>Myricaceae</taxon>
        <taxon>Morella</taxon>
    </lineage>
</organism>
<dbReference type="Proteomes" id="UP000516437">
    <property type="component" value="Chromosome 7"/>
</dbReference>
<dbReference type="PANTHER" id="PTHR33524">
    <property type="entry name" value="C5ORF35"/>
    <property type="match status" value="1"/>
</dbReference>
<evidence type="ECO:0008006" key="3">
    <source>
        <dbReference type="Google" id="ProtNLM"/>
    </source>
</evidence>
<reference evidence="1 2" key="1">
    <citation type="journal article" date="2019" name="Plant Biotechnol. J.">
        <title>The red bayberry genome and genetic basis of sex determination.</title>
        <authorList>
            <person name="Jia H.M."/>
            <person name="Jia H.J."/>
            <person name="Cai Q.L."/>
            <person name="Wang Y."/>
            <person name="Zhao H.B."/>
            <person name="Yang W.F."/>
            <person name="Wang G.Y."/>
            <person name="Li Y.H."/>
            <person name="Zhan D.L."/>
            <person name="Shen Y.T."/>
            <person name="Niu Q.F."/>
            <person name="Chang L."/>
            <person name="Qiu J."/>
            <person name="Zhao L."/>
            <person name="Xie H.B."/>
            <person name="Fu W.Y."/>
            <person name="Jin J."/>
            <person name="Li X.W."/>
            <person name="Jiao Y."/>
            <person name="Zhou C.C."/>
            <person name="Tu T."/>
            <person name="Chai C.Y."/>
            <person name="Gao J.L."/>
            <person name="Fan L.J."/>
            <person name="van de Weg E."/>
            <person name="Wang J.Y."/>
            <person name="Gao Z.S."/>
        </authorList>
    </citation>
    <scope>NUCLEOTIDE SEQUENCE [LARGE SCALE GENOMIC DNA]</scope>
    <source>
        <tissue evidence="1">Leaves</tissue>
    </source>
</reference>
<sequence>MPITYGFYYRLGRSADEAVIEEIIDMANKASVADQQKQVQENIHSQIKSFCMSMDEILLPDAENIDEAPKLPPPSTAAQCRSGLSFAVGGNDQSAYQPVVPETRPLKQAEVSERLKEIIGYKLDIKSSKVVHEEAGQGIYLDGEADVGAVVAFYPGVIYFPAYYRYIPGYPKVDTQNPYLITRYDGSVINAQPWGLGGETREVWDGLRLAQSKPEVQGVMKGSERFWKVLSTPLEGTQVGMSDVVLERRNPLAFAHFANHPAKGMVPNVMICPYDFPLTEKDMRTYIPNIVFGDTEEVKMKRFGSFWFKLGRSEKAESDVPVLKTLVLVASRTLCDEELFLNYRLSNSKRRPAWYNPVDEEEDRRRWG</sequence>
<proteinExistence type="predicted"/>
<evidence type="ECO:0000313" key="1">
    <source>
        <dbReference type="EMBL" id="KAB1206294.1"/>
    </source>
</evidence>
<comment type="caution">
    <text evidence="1">The sequence shown here is derived from an EMBL/GenBank/DDBJ whole genome shotgun (WGS) entry which is preliminary data.</text>
</comment>
<protein>
    <recommendedName>
        <fullName evidence="3">SET domain-containing protein 9</fullName>
    </recommendedName>
</protein>
<dbReference type="AlphaFoldDB" id="A0A6A1V0S7"/>
<evidence type="ECO:0000313" key="2">
    <source>
        <dbReference type="Proteomes" id="UP000516437"/>
    </source>
</evidence>
<gene>
    <name evidence="1" type="ORF">CJ030_MR7G011787</name>
</gene>
<dbReference type="CDD" id="cd10537">
    <property type="entry name" value="SET_SETD9"/>
    <property type="match status" value="1"/>
</dbReference>
<keyword evidence="2" id="KW-1185">Reference proteome</keyword>
<dbReference type="EMBL" id="RXIC02000025">
    <property type="protein sequence ID" value="KAB1206294.1"/>
    <property type="molecule type" value="Genomic_DNA"/>
</dbReference>
<dbReference type="InterPro" id="IPR040415">
    <property type="entry name" value="SETD9"/>
</dbReference>
<dbReference type="OrthoDB" id="442460at2759"/>
<dbReference type="PANTHER" id="PTHR33524:SF1">
    <property type="entry name" value="SET DOMAIN-CONTAINING PROTEIN"/>
    <property type="match status" value="1"/>
</dbReference>